<keyword evidence="2" id="KW-0479">Metal-binding</keyword>
<comment type="caution">
    <text evidence="9">The sequence shown here is derived from an EMBL/GenBank/DDBJ whole genome shotgun (WGS) entry which is preliminary data.</text>
</comment>
<organism evidence="9 10">
    <name type="scientific">Brevibacterium marinum</name>
    <dbReference type="NCBI Taxonomy" id="418643"/>
    <lineage>
        <taxon>Bacteria</taxon>
        <taxon>Bacillati</taxon>
        <taxon>Actinomycetota</taxon>
        <taxon>Actinomycetes</taxon>
        <taxon>Micrococcales</taxon>
        <taxon>Brevibacteriaceae</taxon>
        <taxon>Brevibacterium</taxon>
    </lineage>
</organism>
<keyword evidence="10" id="KW-1185">Reference proteome</keyword>
<keyword evidence="7" id="KW-1133">Transmembrane helix</keyword>
<feature type="transmembrane region" description="Helical" evidence="7">
    <location>
        <begin position="37"/>
        <end position="63"/>
    </location>
</feature>
<dbReference type="CDD" id="cd07326">
    <property type="entry name" value="M56_BlaR1_MecR1_like"/>
    <property type="match status" value="1"/>
</dbReference>
<dbReference type="PANTHER" id="PTHR34978">
    <property type="entry name" value="POSSIBLE SENSOR-TRANSDUCER PROTEIN BLAR"/>
    <property type="match status" value="1"/>
</dbReference>
<dbReference type="GO" id="GO:0006508">
    <property type="term" value="P:proteolysis"/>
    <property type="evidence" value="ECO:0007669"/>
    <property type="project" value="UniProtKB-KW"/>
</dbReference>
<protein>
    <submittedName>
        <fullName evidence="9">Zn-dependent protease with chaperone function</fullName>
    </submittedName>
</protein>
<dbReference type="InterPro" id="IPR001915">
    <property type="entry name" value="Peptidase_M48"/>
</dbReference>
<keyword evidence="7" id="KW-0472">Membrane</keyword>
<sequence>MLISAIVLLVSAAVVFFVSPFLLSVGQWQSRRPGLALSGWLAALAGGLVLSTAAVVALVVGALQADRGGAGPQALVPWIIGWMALAVVGIVLALVLSASDDFGRKLKAEARVLRSRWTGWYVDSAFRIVTVDDDKPYACSLAGRPPEIYLSAGLRRLLAHDECAAIIAHEKSHIAHRHNLVLRTAVVNSACLPPRLPVSERFRASVLTLVEMVADDDAVRATSAESVRNALEALGDDSSDSSLRLRSLRLERIHLMAG</sequence>
<feature type="domain" description="Peptidase M48" evidence="8">
    <location>
        <begin position="126"/>
        <end position="184"/>
    </location>
</feature>
<keyword evidence="3 6" id="KW-0378">Hydrolase</keyword>
<comment type="cofactor">
    <cofactor evidence="6">
        <name>Zn(2+)</name>
        <dbReference type="ChEBI" id="CHEBI:29105"/>
    </cofactor>
    <text evidence="6">Binds 1 zinc ion per subunit.</text>
</comment>
<dbReference type="Pfam" id="PF01435">
    <property type="entry name" value="Peptidase_M48"/>
    <property type="match status" value="1"/>
</dbReference>
<accession>A0A846S2E0</accession>
<evidence type="ECO:0000313" key="10">
    <source>
        <dbReference type="Proteomes" id="UP000576792"/>
    </source>
</evidence>
<feature type="transmembrane region" description="Helical" evidence="7">
    <location>
        <begin position="75"/>
        <end position="97"/>
    </location>
</feature>
<comment type="similarity">
    <text evidence="6">Belongs to the peptidase M48 family.</text>
</comment>
<evidence type="ECO:0000256" key="5">
    <source>
        <dbReference type="ARBA" id="ARBA00023049"/>
    </source>
</evidence>
<evidence type="ECO:0000256" key="1">
    <source>
        <dbReference type="ARBA" id="ARBA00022670"/>
    </source>
</evidence>
<keyword evidence="1 6" id="KW-0645">Protease</keyword>
<dbReference type="PANTHER" id="PTHR34978:SF3">
    <property type="entry name" value="SLR0241 PROTEIN"/>
    <property type="match status" value="1"/>
</dbReference>
<gene>
    <name evidence="9" type="ORF">BKA07_001346</name>
</gene>
<keyword evidence="5 6" id="KW-0482">Metalloprotease</keyword>
<dbReference type="AlphaFoldDB" id="A0A846S2E0"/>
<proteinExistence type="inferred from homology"/>
<keyword evidence="7" id="KW-0812">Transmembrane</keyword>
<feature type="transmembrane region" description="Helical" evidence="7">
    <location>
        <begin position="6"/>
        <end position="25"/>
    </location>
</feature>
<evidence type="ECO:0000256" key="6">
    <source>
        <dbReference type="RuleBase" id="RU003983"/>
    </source>
</evidence>
<name>A0A846S2E0_9MICO</name>
<dbReference type="GO" id="GO:0046872">
    <property type="term" value="F:metal ion binding"/>
    <property type="evidence" value="ECO:0007669"/>
    <property type="project" value="UniProtKB-KW"/>
</dbReference>
<keyword evidence="4 6" id="KW-0862">Zinc</keyword>
<dbReference type="InterPro" id="IPR052173">
    <property type="entry name" value="Beta-lactam_resp_regulator"/>
</dbReference>
<evidence type="ECO:0000256" key="3">
    <source>
        <dbReference type="ARBA" id="ARBA00022801"/>
    </source>
</evidence>
<evidence type="ECO:0000256" key="7">
    <source>
        <dbReference type="SAM" id="Phobius"/>
    </source>
</evidence>
<reference evidence="9 10" key="1">
    <citation type="submission" date="2020-03" db="EMBL/GenBank/DDBJ databases">
        <title>Sequencing the genomes of 1000 actinobacteria strains.</title>
        <authorList>
            <person name="Klenk H.-P."/>
        </authorList>
    </citation>
    <scope>NUCLEOTIDE SEQUENCE [LARGE SCALE GENOMIC DNA]</scope>
    <source>
        <strain evidence="9 10">DSM 18964</strain>
    </source>
</reference>
<evidence type="ECO:0000256" key="2">
    <source>
        <dbReference type="ARBA" id="ARBA00022723"/>
    </source>
</evidence>
<dbReference type="Proteomes" id="UP000576792">
    <property type="component" value="Unassembled WGS sequence"/>
</dbReference>
<evidence type="ECO:0000259" key="8">
    <source>
        <dbReference type="Pfam" id="PF01435"/>
    </source>
</evidence>
<dbReference type="Gene3D" id="3.30.2010.10">
    <property type="entry name" value="Metalloproteases ('zincins'), catalytic domain"/>
    <property type="match status" value="1"/>
</dbReference>
<dbReference type="GO" id="GO:0004222">
    <property type="term" value="F:metalloendopeptidase activity"/>
    <property type="evidence" value="ECO:0007669"/>
    <property type="project" value="InterPro"/>
</dbReference>
<dbReference type="RefSeq" id="WP_167950204.1">
    <property type="nucleotide sequence ID" value="NZ_BAAAPQ010000026.1"/>
</dbReference>
<evidence type="ECO:0000313" key="9">
    <source>
        <dbReference type="EMBL" id="NJC56311.1"/>
    </source>
</evidence>
<dbReference type="EMBL" id="JAATJN010000001">
    <property type="protein sequence ID" value="NJC56311.1"/>
    <property type="molecule type" value="Genomic_DNA"/>
</dbReference>
<evidence type="ECO:0000256" key="4">
    <source>
        <dbReference type="ARBA" id="ARBA00022833"/>
    </source>
</evidence>